<dbReference type="AlphaFoldDB" id="A0AAV4PXU2"/>
<dbReference type="SMART" id="SM00192">
    <property type="entry name" value="LDLa"/>
    <property type="match status" value="1"/>
</dbReference>
<dbReference type="Proteomes" id="UP001054945">
    <property type="component" value="Unassembled WGS sequence"/>
</dbReference>
<evidence type="ECO:0000313" key="2">
    <source>
        <dbReference type="EMBL" id="GIY02233.1"/>
    </source>
</evidence>
<dbReference type="Pfam" id="PF00057">
    <property type="entry name" value="Ldl_recept_a"/>
    <property type="match status" value="1"/>
</dbReference>
<dbReference type="EMBL" id="BPLR01005425">
    <property type="protein sequence ID" value="GIY02233.1"/>
    <property type="molecule type" value="Genomic_DNA"/>
</dbReference>
<evidence type="ECO:0000256" key="1">
    <source>
        <dbReference type="ARBA" id="ARBA00023157"/>
    </source>
</evidence>
<dbReference type="CDD" id="cd00112">
    <property type="entry name" value="LDLa"/>
    <property type="match status" value="1"/>
</dbReference>
<dbReference type="Gene3D" id="4.10.400.10">
    <property type="entry name" value="Low-density Lipoprotein Receptor"/>
    <property type="match status" value="1"/>
</dbReference>
<dbReference type="SUPFAM" id="SSF57424">
    <property type="entry name" value="LDL receptor-like module"/>
    <property type="match status" value="1"/>
</dbReference>
<dbReference type="InterPro" id="IPR002172">
    <property type="entry name" value="LDrepeatLR_classA_rpt"/>
</dbReference>
<keyword evidence="1" id="KW-1015">Disulfide bond</keyword>
<protein>
    <submittedName>
        <fullName evidence="2">Low-density lipoprotein receptor-related protein 2</fullName>
    </submittedName>
</protein>
<organism evidence="2 3">
    <name type="scientific">Caerostris extrusa</name>
    <name type="common">Bark spider</name>
    <name type="synonym">Caerostris bankana</name>
    <dbReference type="NCBI Taxonomy" id="172846"/>
    <lineage>
        <taxon>Eukaryota</taxon>
        <taxon>Metazoa</taxon>
        <taxon>Ecdysozoa</taxon>
        <taxon>Arthropoda</taxon>
        <taxon>Chelicerata</taxon>
        <taxon>Arachnida</taxon>
        <taxon>Araneae</taxon>
        <taxon>Araneomorphae</taxon>
        <taxon>Entelegynae</taxon>
        <taxon>Araneoidea</taxon>
        <taxon>Araneidae</taxon>
        <taxon>Caerostris</taxon>
    </lineage>
</organism>
<accession>A0AAV4PXU2</accession>
<reference evidence="2 3" key="1">
    <citation type="submission" date="2021-06" db="EMBL/GenBank/DDBJ databases">
        <title>Caerostris extrusa draft genome.</title>
        <authorList>
            <person name="Kono N."/>
            <person name="Arakawa K."/>
        </authorList>
    </citation>
    <scope>NUCLEOTIDE SEQUENCE [LARGE SCALE GENOMIC DNA]</scope>
</reference>
<evidence type="ECO:0000313" key="3">
    <source>
        <dbReference type="Proteomes" id="UP001054945"/>
    </source>
</evidence>
<keyword evidence="2" id="KW-0449">Lipoprotein</keyword>
<proteinExistence type="predicted"/>
<dbReference type="InterPro" id="IPR036055">
    <property type="entry name" value="LDL_receptor-like_sf"/>
</dbReference>
<comment type="caution">
    <text evidence="2">The sequence shown here is derived from an EMBL/GenBank/DDBJ whole genome shotgun (WGS) entry which is preliminary data.</text>
</comment>
<keyword evidence="3" id="KW-1185">Reference proteome</keyword>
<sequence>MISFQNRAPAGRNLRTQPDGGAYQDCTMLRVDSGHSTAHWHDIPCSLGRLAFYNGDGIDLIKPQSEDEVLSSVQSYICKMRSNRTTDKPEVKTSIPLQIGGNATVASLLPVATERYFVCKNQEIISIQYVCNERNDCRDKSDEEMCTKDCPESNFSATTPSAYPCPPTATTRTTVETIRTRKDVCTTNAYPKSSNAITDNASLGNSSVISCKIAMTDQTNTNAKATVTSTPPFSATTVHVSRGTLCAMGTPIVLETRREDRIGRREEKNCAPKETGGHAWICTSWTTLQTTASIRLTRKASTVLQRP</sequence>
<gene>
    <name evidence="2" type="primary">LRP2_8</name>
    <name evidence="2" type="ORF">CEXT_328811</name>
</gene>
<name>A0AAV4PXU2_CAEEX</name>
<keyword evidence="2" id="KW-0675">Receptor</keyword>